<dbReference type="Proteomes" id="UP000031561">
    <property type="component" value="Unassembled WGS sequence"/>
</dbReference>
<dbReference type="EMBL" id="JTHE03000035">
    <property type="protein sequence ID" value="MCM1982236.1"/>
    <property type="molecule type" value="Genomic_DNA"/>
</dbReference>
<dbReference type="RefSeq" id="WP_166280792.1">
    <property type="nucleotide sequence ID" value="NZ_JTHE03000035.1"/>
</dbReference>
<dbReference type="SUPFAM" id="SSF55811">
    <property type="entry name" value="Nudix"/>
    <property type="match status" value="1"/>
</dbReference>
<accession>A0ABD4T0E8</accession>
<keyword evidence="1" id="KW-0378">Hydrolase</keyword>
<name>A0ABD4T0E8_9CYAN</name>
<sequence>MTASSDWSCQQGFFELETPWLKLLGEQWRDETGATLNYWRIEKADSVIVIPLYDHHLLLPPPQYRPGIGAATWDFPGGRLPSGQPPAAIAPVILQRELGLATESIGTIQPINDSGWVVNSSFSNQRVFAMEALIQDSTDLKNLNIGQKIPATQAGVGDLLKLLICLQCRAVLLEWWFLRHC</sequence>
<keyword evidence="2" id="KW-1185">Reference proteome</keyword>
<dbReference type="AlphaFoldDB" id="A0ABD4T0E8"/>
<proteinExistence type="predicted"/>
<dbReference type="GO" id="GO:0016787">
    <property type="term" value="F:hydrolase activity"/>
    <property type="evidence" value="ECO:0007669"/>
    <property type="project" value="UniProtKB-KW"/>
</dbReference>
<gene>
    <name evidence="1" type="ORF">QQ91_0005260</name>
</gene>
<protein>
    <submittedName>
        <fullName evidence="1">NUDIX hydrolase</fullName>
    </submittedName>
</protein>
<comment type="caution">
    <text evidence="1">The sequence shown here is derived from an EMBL/GenBank/DDBJ whole genome shotgun (WGS) entry which is preliminary data.</text>
</comment>
<evidence type="ECO:0000313" key="2">
    <source>
        <dbReference type="Proteomes" id="UP000031561"/>
    </source>
</evidence>
<dbReference type="InterPro" id="IPR015797">
    <property type="entry name" value="NUDIX_hydrolase-like_dom_sf"/>
</dbReference>
<evidence type="ECO:0000313" key="1">
    <source>
        <dbReference type="EMBL" id="MCM1982236.1"/>
    </source>
</evidence>
<organism evidence="1 2">
    <name type="scientific">Lyngbya confervoides BDU141951</name>
    <dbReference type="NCBI Taxonomy" id="1574623"/>
    <lineage>
        <taxon>Bacteria</taxon>
        <taxon>Bacillati</taxon>
        <taxon>Cyanobacteriota</taxon>
        <taxon>Cyanophyceae</taxon>
        <taxon>Oscillatoriophycideae</taxon>
        <taxon>Oscillatoriales</taxon>
        <taxon>Microcoleaceae</taxon>
        <taxon>Lyngbya</taxon>
    </lineage>
</organism>
<dbReference type="Gene3D" id="3.90.79.10">
    <property type="entry name" value="Nucleoside Triphosphate Pyrophosphohydrolase"/>
    <property type="match status" value="1"/>
</dbReference>
<reference evidence="1 2" key="1">
    <citation type="journal article" date="2015" name="Genome Announc.">
        <title>Draft Genome Sequence of Filamentous Marine Cyanobacterium Lyngbya confervoides Strain BDU141951.</title>
        <authorList>
            <person name="Chandrababunaidu M.M."/>
            <person name="Sen D."/>
            <person name="Tripathy S."/>
        </authorList>
    </citation>
    <scope>NUCLEOTIDE SEQUENCE [LARGE SCALE GENOMIC DNA]</scope>
    <source>
        <strain evidence="1 2">BDU141951</strain>
    </source>
</reference>